<dbReference type="EMBL" id="AP017928">
    <property type="protein sequence ID" value="BBA34086.1"/>
    <property type="molecule type" value="Genomic_DNA"/>
</dbReference>
<keyword evidence="6" id="KW-1003">Cell membrane</keyword>
<dbReference type="Proteomes" id="UP000266313">
    <property type="component" value="Chromosome"/>
</dbReference>
<evidence type="ECO:0000256" key="11">
    <source>
        <dbReference type="ARBA" id="ARBA00023136"/>
    </source>
</evidence>
<evidence type="ECO:0000256" key="10">
    <source>
        <dbReference type="ARBA" id="ARBA00022989"/>
    </source>
</evidence>
<evidence type="ECO:0000256" key="13">
    <source>
        <dbReference type="SAM" id="Phobius"/>
    </source>
</evidence>
<accession>A0A250KRB3</accession>
<evidence type="ECO:0000313" key="14">
    <source>
        <dbReference type="EMBL" id="BBA34086.1"/>
    </source>
</evidence>
<evidence type="ECO:0000256" key="3">
    <source>
        <dbReference type="ARBA" id="ARBA00005811"/>
    </source>
</evidence>
<dbReference type="Gene3D" id="3.30.420.270">
    <property type="match status" value="1"/>
</dbReference>
<dbReference type="KEGG" id="mmai:sS8_2134"/>
<protein>
    <submittedName>
        <fullName evidence="14">Biopolymer transport protein ExbD/TolR</fullName>
    </submittedName>
</protein>
<evidence type="ECO:0000256" key="12">
    <source>
        <dbReference type="RuleBase" id="RU003879"/>
    </source>
</evidence>
<comment type="similarity">
    <text evidence="3 12">Belongs to the ExbD/TolR family.</text>
</comment>
<keyword evidence="15" id="KW-1185">Reference proteome</keyword>
<keyword evidence="5 12" id="KW-0813">Transport</keyword>
<sequence length="137" mass="14889">MTMGFKTDSSSDRDAMSEINVTPLVDVMLVLLVVFIVTAPLLTQAVKVDLPKTEKTDPAPDEHLATIAIDAQGQITLNDQPQPLEALEQQLRDLQLADPELIVQFHADTAVPYGRVAEAMAVAHKAGITKLAFVTRE</sequence>
<keyword evidence="8 12" id="KW-0812">Transmembrane</keyword>
<dbReference type="GO" id="GO:0015031">
    <property type="term" value="P:protein transport"/>
    <property type="evidence" value="ECO:0007669"/>
    <property type="project" value="UniProtKB-KW"/>
</dbReference>
<evidence type="ECO:0000313" key="15">
    <source>
        <dbReference type="Proteomes" id="UP000266313"/>
    </source>
</evidence>
<evidence type="ECO:0000256" key="1">
    <source>
        <dbReference type="ARBA" id="ARBA00003540"/>
    </source>
</evidence>
<comment type="function">
    <text evidence="1">Involved in the TonB-dependent energy-dependent transport of various receptor-bound substrates.</text>
</comment>
<gene>
    <name evidence="14" type="ORF">sS8_2134</name>
</gene>
<name>A0A250KRB3_9GAMM</name>
<comment type="subcellular location">
    <subcellularLocation>
        <location evidence="2">Cell inner membrane</location>
        <topology evidence="2">Single-pass type II membrane protein</topology>
    </subcellularLocation>
    <subcellularLocation>
        <location evidence="12">Cell membrane</location>
        <topology evidence="12">Single-pass type II membrane protein</topology>
    </subcellularLocation>
</comment>
<proteinExistence type="inferred from homology"/>
<feature type="transmembrane region" description="Helical" evidence="13">
    <location>
        <begin position="21"/>
        <end position="42"/>
    </location>
</feature>
<keyword evidence="10 13" id="KW-1133">Transmembrane helix</keyword>
<evidence type="ECO:0000256" key="9">
    <source>
        <dbReference type="ARBA" id="ARBA00022927"/>
    </source>
</evidence>
<keyword evidence="7" id="KW-0997">Cell inner membrane</keyword>
<dbReference type="GO" id="GO:0022857">
    <property type="term" value="F:transmembrane transporter activity"/>
    <property type="evidence" value="ECO:0007669"/>
    <property type="project" value="InterPro"/>
</dbReference>
<dbReference type="PANTHER" id="PTHR30558:SF12">
    <property type="entry name" value="BIOPOLYMER TRANSPORT PROTEIN EXBD"/>
    <property type="match status" value="1"/>
</dbReference>
<reference evidence="14 15" key="1">
    <citation type="submission" date="2016-12" db="EMBL/GenBank/DDBJ databases">
        <title>Genome sequencing of Methylocaldum marinum.</title>
        <authorList>
            <person name="Takeuchi M."/>
            <person name="Kamagata Y."/>
            <person name="Hiraoka S."/>
            <person name="Oshima K."/>
            <person name="Hattori M."/>
            <person name="Iwasaki W."/>
        </authorList>
    </citation>
    <scope>NUCLEOTIDE SEQUENCE [LARGE SCALE GENOMIC DNA]</scope>
    <source>
        <strain evidence="14 15">S8</strain>
    </source>
</reference>
<dbReference type="GO" id="GO:0005886">
    <property type="term" value="C:plasma membrane"/>
    <property type="evidence" value="ECO:0007669"/>
    <property type="project" value="UniProtKB-SubCell"/>
</dbReference>
<keyword evidence="9 12" id="KW-0653">Protein transport</keyword>
<evidence type="ECO:0000256" key="2">
    <source>
        <dbReference type="ARBA" id="ARBA00004249"/>
    </source>
</evidence>
<evidence type="ECO:0000256" key="6">
    <source>
        <dbReference type="ARBA" id="ARBA00022475"/>
    </source>
</evidence>
<dbReference type="AlphaFoldDB" id="A0A250KRB3"/>
<dbReference type="Pfam" id="PF02472">
    <property type="entry name" value="ExbD"/>
    <property type="match status" value="1"/>
</dbReference>
<dbReference type="PANTHER" id="PTHR30558">
    <property type="entry name" value="EXBD MEMBRANE COMPONENT OF PMF-DRIVEN MACROMOLECULE IMPORT SYSTEM"/>
    <property type="match status" value="1"/>
</dbReference>
<evidence type="ECO:0000256" key="8">
    <source>
        <dbReference type="ARBA" id="ARBA00022692"/>
    </source>
</evidence>
<organism evidence="14 15">
    <name type="scientific">Methylocaldum marinum</name>
    <dbReference type="NCBI Taxonomy" id="1432792"/>
    <lineage>
        <taxon>Bacteria</taxon>
        <taxon>Pseudomonadati</taxon>
        <taxon>Pseudomonadota</taxon>
        <taxon>Gammaproteobacteria</taxon>
        <taxon>Methylococcales</taxon>
        <taxon>Methylococcaceae</taxon>
        <taxon>Methylocaldum</taxon>
    </lineage>
</organism>
<dbReference type="InterPro" id="IPR003400">
    <property type="entry name" value="ExbD"/>
</dbReference>
<comment type="subunit">
    <text evidence="4">The accessory proteins ExbB and ExbD seem to form a complex with TonB.</text>
</comment>
<keyword evidence="11 13" id="KW-0472">Membrane</keyword>
<evidence type="ECO:0000256" key="5">
    <source>
        <dbReference type="ARBA" id="ARBA00022448"/>
    </source>
</evidence>
<evidence type="ECO:0000256" key="4">
    <source>
        <dbReference type="ARBA" id="ARBA00011471"/>
    </source>
</evidence>
<evidence type="ECO:0000256" key="7">
    <source>
        <dbReference type="ARBA" id="ARBA00022519"/>
    </source>
</evidence>